<keyword evidence="12" id="KW-1185">Reference proteome</keyword>
<evidence type="ECO:0000256" key="4">
    <source>
        <dbReference type="ARBA" id="ARBA00022729"/>
    </source>
</evidence>
<dbReference type="PROSITE" id="PS51007">
    <property type="entry name" value="CYTC"/>
    <property type="match status" value="2"/>
</dbReference>
<feature type="domain" description="Cytochrome c" evidence="10">
    <location>
        <begin position="224"/>
        <end position="400"/>
    </location>
</feature>
<dbReference type="PANTHER" id="PTHR30600:SF10">
    <property type="entry name" value="BLL6722 PROTEIN"/>
    <property type="match status" value="1"/>
</dbReference>
<keyword evidence="5" id="KW-0560">Oxidoreductase</keyword>
<dbReference type="Proteomes" id="UP000191905">
    <property type="component" value="Unassembled WGS sequence"/>
</dbReference>
<dbReference type="GO" id="GO:0009055">
    <property type="term" value="F:electron transfer activity"/>
    <property type="evidence" value="ECO:0007669"/>
    <property type="project" value="InterPro"/>
</dbReference>
<organism evidence="11 12">
    <name type="scientific">Manganibacter manganicus</name>
    <dbReference type="NCBI Taxonomy" id="1873176"/>
    <lineage>
        <taxon>Bacteria</taxon>
        <taxon>Pseudomonadati</taxon>
        <taxon>Pseudomonadota</taxon>
        <taxon>Alphaproteobacteria</taxon>
        <taxon>Hyphomicrobiales</taxon>
        <taxon>Phyllobacteriaceae</taxon>
        <taxon>Manganibacter</taxon>
    </lineage>
</organism>
<evidence type="ECO:0000256" key="7">
    <source>
        <dbReference type="PROSITE-ProRule" id="PRU00433"/>
    </source>
</evidence>
<evidence type="ECO:0000259" key="10">
    <source>
        <dbReference type="PROSITE" id="PS51007"/>
    </source>
</evidence>
<protein>
    <submittedName>
        <fullName evidence="11">Cytochrome-c peroxidase</fullName>
    </submittedName>
</protein>
<keyword evidence="2 7" id="KW-0349">Heme</keyword>
<dbReference type="Pfam" id="PF03150">
    <property type="entry name" value="CCP_MauG"/>
    <property type="match status" value="1"/>
</dbReference>
<dbReference type="SUPFAM" id="SSF46626">
    <property type="entry name" value="Cytochrome c"/>
    <property type="match status" value="2"/>
</dbReference>
<evidence type="ECO:0000256" key="5">
    <source>
        <dbReference type="ARBA" id="ARBA00023002"/>
    </source>
</evidence>
<dbReference type="InterPro" id="IPR009056">
    <property type="entry name" value="Cyt_c-like_dom"/>
</dbReference>
<dbReference type="PANTHER" id="PTHR30600">
    <property type="entry name" value="CYTOCHROME C PEROXIDASE-RELATED"/>
    <property type="match status" value="1"/>
</dbReference>
<dbReference type="GO" id="GO:0030313">
    <property type="term" value="C:cell envelope"/>
    <property type="evidence" value="ECO:0007669"/>
    <property type="project" value="UniProtKB-SubCell"/>
</dbReference>
<feature type="domain" description="Cytochrome c" evidence="10">
    <location>
        <begin position="38"/>
        <end position="196"/>
    </location>
</feature>
<dbReference type="GO" id="GO:0020037">
    <property type="term" value="F:heme binding"/>
    <property type="evidence" value="ECO:0007669"/>
    <property type="project" value="InterPro"/>
</dbReference>
<feature type="chain" id="PRO_5012370531" evidence="9">
    <location>
        <begin position="25"/>
        <end position="412"/>
    </location>
</feature>
<evidence type="ECO:0000256" key="1">
    <source>
        <dbReference type="ARBA" id="ARBA00004196"/>
    </source>
</evidence>
<feature type="region of interest" description="Disordered" evidence="8">
    <location>
        <begin position="113"/>
        <end position="133"/>
    </location>
</feature>
<comment type="caution">
    <text evidence="11">The sequence shown here is derived from an EMBL/GenBank/DDBJ whole genome shotgun (WGS) entry which is preliminary data.</text>
</comment>
<dbReference type="AlphaFoldDB" id="A0A1V8RM32"/>
<keyword evidence="4 9" id="KW-0732">Signal</keyword>
<evidence type="ECO:0000313" key="12">
    <source>
        <dbReference type="Proteomes" id="UP000191905"/>
    </source>
</evidence>
<comment type="subcellular location">
    <subcellularLocation>
        <location evidence="1">Cell envelope</location>
    </subcellularLocation>
</comment>
<evidence type="ECO:0000256" key="3">
    <source>
        <dbReference type="ARBA" id="ARBA00022723"/>
    </source>
</evidence>
<evidence type="ECO:0000256" key="9">
    <source>
        <dbReference type="SAM" id="SignalP"/>
    </source>
</evidence>
<keyword evidence="6 7" id="KW-0408">Iron</keyword>
<dbReference type="InterPro" id="IPR036909">
    <property type="entry name" value="Cyt_c-like_dom_sf"/>
</dbReference>
<reference evidence="11 12" key="1">
    <citation type="journal article" date="2016" name="Int. J. Syst. Evol. Microbiol.">
        <title>Pseudaminobacter manganicus sp. nov., isolated from sludge of a manganese mine.</title>
        <authorList>
            <person name="Li J."/>
            <person name="Huang J."/>
            <person name="Liao S."/>
            <person name="Wang G."/>
        </authorList>
    </citation>
    <scope>NUCLEOTIDE SEQUENCE [LARGE SCALE GENOMIC DNA]</scope>
    <source>
        <strain evidence="11 12">JH-7</strain>
    </source>
</reference>
<dbReference type="GO" id="GO:0046872">
    <property type="term" value="F:metal ion binding"/>
    <property type="evidence" value="ECO:0007669"/>
    <property type="project" value="UniProtKB-KW"/>
</dbReference>
<sequence>MCWPVAMLVMLTTCLAFVAMPARAQPMSRAEARQRAEKLAALGEKLFSDPRLSGSGKLACSTCHDPAHAFAPANALPVQFGGADMSEPGRRAVPSLKYLQAVPQFTQHYFESEDEADESIDNGPTGGLTWDGRADSGHAQALIPLLSPFEMANNAPNNVVYHAIEAGYGPELTEIYGKSIISDSDATFDALLKALEVYQQSWQTFYPYSSKYDAWLAGKTKLTPQEANGLKLFEDPEKGNCSSCHFSVRANDGTPPQFTDYGMIALAVPRNPAIPANADPAYHDLGLCGPLRTDFLGRSGYCGLFRTPTLRNVATRKSFFHNGIFHSLKDAVAFYATRDTDPGRWYPRRADGSIALYDDLPARYRNNINTDPPFGGHPGDAPKLNEREINNIVAFLGTLTDGWQPAHQVASP</sequence>
<dbReference type="InterPro" id="IPR004852">
    <property type="entry name" value="Di-haem_cyt_c_peroxidsae"/>
</dbReference>
<gene>
    <name evidence="11" type="ORF">BFN67_05215</name>
</gene>
<evidence type="ECO:0000313" key="11">
    <source>
        <dbReference type="EMBL" id="OQM74250.1"/>
    </source>
</evidence>
<dbReference type="GO" id="GO:0004130">
    <property type="term" value="F:cytochrome-c peroxidase activity"/>
    <property type="evidence" value="ECO:0007669"/>
    <property type="project" value="TreeGrafter"/>
</dbReference>
<evidence type="ECO:0000256" key="8">
    <source>
        <dbReference type="SAM" id="MobiDB-lite"/>
    </source>
</evidence>
<proteinExistence type="predicted"/>
<feature type="signal peptide" evidence="9">
    <location>
        <begin position="1"/>
        <end position="24"/>
    </location>
</feature>
<dbReference type="InterPro" id="IPR051395">
    <property type="entry name" value="Cytochrome_c_Peroxidase/MauG"/>
</dbReference>
<dbReference type="Gene3D" id="1.10.760.10">
    <property type="entry name" value="Cytochrome c-like domain"/>
    <property type="match status" value="2"/>
</dbReference>
<keyword evidence="3 7" id="KW-0479">Metal-binding</keyword>
<dbReference type="EMBL" id="MDET01000034">
    <property type="protein sequence ID" value="OQM74250.1"/>
    <property type="molecule type" value="Genomic_DNA"/>
</dbReference>
<dbReference type="STRING" id="1873176.BFN67_05215"/>
<name>A0A1V8RM32_9HYPH</name>
<evidence type="ECO:0000256" key="6">
    <source>
        <dbReference type="ARBA" id="ARBA00023004"/>
    </source>
</evidence>
<evidence type="ECO:0000256" key="2">
    <source>
        <dbReference type="ARBA" id="ARBA00022617"/>
    </source>
</evidence>
<keyword evidence="11" id="KW-0575">Peroxidase</keyword>
<accession>A0A1V8RM32</accession>